<protein>
    <submittedName>
        <fullName evidence="2">Uncharacterized protein</fullName>
    </submittedName>
</protein>
<evidence type="ECO:0000256" key="1">
    <source>
        <dbReference type="SAM" id="Phobius"/>
    </source>
</evidence>
<reference evidence="2" key="2">
    <citation type="submission" date="2020-05" db="UniProtKB">
        <authorList>
            <consortium name="EnsemblMetazoa"/>
        </authorList>
    </citation>
    <scope>IDENTIFICATION</scope>
    <source>
        <strain evidence="2">IAEA</strain>
    </source>
</reference>
<reference evidence="3" key="1">
    <citation type="submission" date="2014-03" db="EMBL/GenBank/DDBJ databases">
        <authorList>
            <person name="Aksoy S."/>
            <person name="Warren W."/>
            <person name="Wilson R.K."/>
        </authorList>
    </citation>
    <scope>NUCLEOTIDE SEQUENCE [LARGE SCALE GENOMIC DNA]</scope>
    <source>
        <strain evidence="3">IAEA</strain>
    </source>
</reference>
<feature type="transmembrane region" description="Helical" evidence="1">
    <location>
        <begin position="65"/>
        <end position="84"/>
    </location>
</feature>
<feature type="transmembrane region" description="Helical" evidence="1">
    <location>
        <begin position="96"/>
        <end position="116"/>
    </location>
</feature>
<keyword evidence="3" id="KW-1185">Reference proteome</keyword>
<organism evidence="2 3">
    <name type="scientific">Glossina brevipalpis</name>
    <dbReference type="NCBI Taxonomy" id="37001"/>
    <lineage>
        <taxon>Eukaryota</taxon>
        <taxon>Metazoa</taxon>
        <taxon>Ecdysozoa</taxon>
        <taxon>Arthropoda</taxon>
        <taxon>Hexapoda</taxon>
        <taxon>Insecta</taxon>
        <taxon>Pterygota</taxon>
        <taxon>Neoptera</taxon>
        <taxon>Endopterygota</taxon>
        <taxon>Diptera</taxon>
        <taxon>Brachycera</taxon>
        <taxon>Muscomorpha</taxon>
        <taxon>Hippoboscoidea</taxon>
        <taxon>Glossinidae</taxon>
        <taxon>Glossina</taxon>
    </lineage>
</organism>
<dbReference type="VEuPathDB" id="VectorBase:GBRI011931"/>
<name>A0A1A9WA52_9MUSC</name>
<keyword evidence="1" id="KW-1133">Transmembrane helix</keyword>
<accession>A0A1A9WA52</accession>
<evidence type="ECO:0000313" key="2">
    <source>
        <dbReference type="EnsemblMetazoa" id="GBRI011931-PA"/>
    </source>
</evidence>
<dbReference type="AlphaFoldDB" id="A0A1A9WA52"/>
<proteinExistence type="predicted"/>
<evidence type="ECO:0000313" key="3">
    <source>
        <dbReference type="Proteomes" id="UP000091820"/>
    </source>
</evidence>
<dbReference type="Proteomes" id="UP000091820">
    <property type="component" value="Unassembled WGS sequence"/>
</dbReference>
<keyword evidence="1" id="KW-0472">Membrane</keyword>
<sequence>MVPGARLVIISIPTVQLLSSLGHHHYSHRYTFTVTKIMLLGPLNMWHLKFNMNNLTLNDNRLRQLIVCVECLLLVLTAVPLVIHNNGTNAKMFYEIASVVGFSSIFPLFNVLLVIYERLKMNWFLKMSEHCQHKHHSEYRLLQNE</sequence>
<dbReference type="EnsemblMetazoa" id="GBRI011931-RA">
    <property type="protein sequence ID" value="GBRI011931-PA"/>
    <property type="gene ID" value="GBRI011931"/>
</dbReference>
<keyword evidence="1" id="KW-0812">Transmembrane</keyword>